<comment type="caution">
    <text evidence="2">The sequence shown here is derived from an EMBL/GenBank/DDBJ whole genome shotgun (WGS) entry which is preliminary data.</text>
</comment>
<reference evidence="3" key="1">
    <citation type="submission" date="2014-03" db="EMBL/GenBank/DDBJ databases">
        <title>The Genome Sequence of Puccinia striiformis f. sp. tritici PST-78.</title>
        <authorList>
            <consortium name="The Broad Institute Genome Sequencing Platform"/>
            <person name="Cuomo C."/>
            <person name="Hulbert S."/>
            <person name="Chen X."/>
            <person name="Walker B."/>
            <person name="Young S.K."/>
            <person name="Zeng Q."/>
            <person name="Gargeya S."/>
            <person name="Fitzgerald M."/>
            <person name="Haas B."/>
            <person name="Abouelleil A."/>
            <person name="Alvarado L."/>
            <person name="Arachchi H.M."/>
            <person name="Berlin A.M."/>
            <person name="Chapman S.B."/>
            <person name="Goldberg J."/>
            <person name="Griggs A."/>
            <person name="Gujja S."/>
            <person name="Hansen M."/>
            <person name="Howarth C."/>
            <person name="Imamovic A."/>
            <person name="Larimer J."/>
            <person name="McCowan C."/>
            <person name="Montmayeur A."/>
            <person name="Murphy C."/>
            <person name="Neiman D."/>
            <person name="Pearson M."/>
            <person name="Priest M."/>
            <person name="Roberts A."/>
            <person name="Saif S."/>
            <person name="Shea T."/>
            <person name="Sisk P."/>
            <person name="Sykes S."/>
            <person name="Wortman J."/>
            <person name="Nusbaum C."/>
            <person name="Birren B."/>
        </authorList>
    </citation>
    <scope>NUCLEOTIDE SEQUENCE [LARGE SCALE GENOMIC DNA]</scope>
    <source>
        <strain evidence="3">race PST-78</strain>
    </source>
</reference>
<dbReference type="Proteomes" id="UP000054564">
    <property type="component" value="Unassembled WGS sequence"/>
</dbReference>
<name>A0A0L0V9D2_9BASI</name>
<gene>
    <name evidence="2" type="ORF">PSTG_10814</name>
</gene>
<keyword evidence="3" id="KW-1185">Reference proteome</keyword>
<protein>
    <submittedName>
        <fullName evidence="2">Uncharacterized protein</fullName>
    </submittedName>
</protein>
<feature type="region of interest" description="Disordered" evidence="1">
    <location>
        <begin position="62"/>
        <end position="91"/>
    </location>
</feature>
<evidence type="ECO:0000313" key="3">
    <source>
        <dbReference type="Proteomes" id="UP000054564"/>
    </source>
</evidence>
<proteinExistence type="predicted"/>
<dbReference type="AlphaFoldDB" id="A0A0L0V9D2"/>
<feature type="compositionally biased region" description="Polar residues" evidence="1">
    <location>
        <begin position="80"/>
        <end position="91"/>
    </location>
</feature>
<evidence type="ECO:0000313" key="2">
    <source>
        <dbReference type="EMBL" id="KNE95897.1"/>
    </source>
</evidence>
<accession>A0A0L0V9D2</accession>
<dbReference type="EMBL" id="AJIL01000090">
    <property type="protein sequence ID" value="KNE95897.1"/>
    <property type="molecule type" value="Genomic_DNA"/>
</dbReference>
<evidence type="ECO:0000256" key="1">
    <source>
        <dbReference type="SAM" id="MobiDB-lite"/>
    </source>
</evidence>
<organism evidence="2 3">
    <name type="scientific">Puccinia striiformis f. sp. tritici PST-78</name>
    <dbReference type="NCBI Taxonomy" id="1165861"/>
    <lineage>
        <taxon>Eukaryota</taxon>
        <taxon>Fungi</taxon>
        <taxon>Dikarya</taxon>
        <taxon>Basidiomycota</taxon>
        <taxon>Pucciniomycotina</taxon>
        <taxon>Pucciniomycetes</taxon>
        <taxon>Pucciniales</taxon>
        <taxon>Pucciniaceae</taxon>
        <taxon>Puccinia</taxon>
    </lineage>
</organism>
<sequence length="91" mass="10208">MPLDFVQLCESHTGKYMAQTVQLVVEKFGIQNKICGIVSNNATNDGVMVLVRELKQLKWPRFKGETPCSQPNRSEDPSPVWNSNEADTPQS</sequence>